<gene>
    <name evidence="2" type="ORF">Q664_38115</name>
</gene>
<accession>A0A084SKE1</accession>
<feature type="chain" id="PRO_5001781412" description="DUF2381 family protein" evidence="1">
    <location>
        <begin position="22"/>
        <end position="310"/>
    </location>
</feature>
<sequence length="310" mass="33662">MCTLLTAPLLLALLVSTPAPARPLLEEWDTSGARHLELTAENAGAQHLVRIRPHQSTTLVFDTPLRPGGVQVAGGQWVKVAVNEAEGMVMLLPAEAPPPDGPLTVTVRFADGQVPAGVTLRLTVDPLRAEHQVRVFRQPRSGESLHLESRQQRERAERCEASLARERARPEGPRPGTLADLLGAGLVEKGKAVVAQDLRPFITQRPGAPLFVLEAWSYRAEKQNQVAVELNVKNTSALPWTTEGAELVSTDGVRLRVTRVWQSGPLFPGGQERLVVEAEAPVEQFQGTFRLHLVDAGGARTLTVRGVTFP</sequence>
<proteinExistence type="predicted"/>
<organism evidence="2 3">
    <name type="scientific">Archangium violaceum Cb vi76</name>
    <dbReference type="NCBI Taxonomy" id="1406225"/>
    <lineage>
        <taxon>Bacteria</taxon>
        <taxon>Pseudomonadati</taxon>
        <taxon>Myxococcota</taxon>
        <taxon>Myxococcia</taxon>
        <taxon>Myxococcales</taxon>
        <taxon>Cystobacterineae</taxon>
        <taxon>Archangiaceae</taxon>
        <taxon>Archangium</taxon>
    </lineage>
</organism>
<evidence type="ECO:0000256" key="1">
    <source>
        <dbReference type="SAM" id="SignalP"/>
    </source>
</evidence>
<dbReference type="RefSeq" id="WP_043407054.1">
    <property type="nucleotide sequence ID" value="NZ_JPMI01000272.1"/>
</dbReference>
<evidence type="ECO:0008006" key="4">
    <source>
        <dbReference type="Google" id="ProtNLM"/>
    </source>
</evidence>
<dbReference type="InterPro" id="IPR011754">
    <property type="entry name" value="Mxa_paralog_2268"/>
</dbReference>
<dbReference type="NCBIfam" id="TIGR02268">
    <property type="entry name" value="Myxococcus xanthus paralogous family TIGR02268"/>
    <property type="match status" value="1"/>
</dbReference>
<reference evidence="2 3" key="1">
    <citation type="submission" date="2014-07" db="EMBL/GenBank/DDBJ databases">
        <title>Draft Genome Sequence of Gephyronic Acid Producer, Cystobacter violaceus Strain Cb vi76.</title>
        <authorList>
            <person name="Stevens D.C."/>
            <person name="Young J."/>
            <person name="Carmichael R."/>
            <person name="Tan J."/>
            <person name="Taylor R.E."/>
        </authorList>
    </citation>
    <scope>NUCLEOTIDE SEQUENCE [LARGE SCALE GENOMIC DNA]</scope>
    <source>
        <strain evidence="2 3">Cb vi76</strain>
    </source>
</reference>
<protein>
    <recommendedName>
        <fullName evidence="4">DUF2381 family protein</fullName>
    </recommendedName>
</protein>
<dbReference type="EMBL" id="JPMI01000272">
    <property type="protein sequence ID" value="KFA88926.1"/>
    <property type="molecule type" value="Genomic_DNA"/>
</dbReference>
<dbReference type="Pfam" id="PF09544">
    <property type="entry name" value="DUF2381"/>
    <property type="match status" value="1"/>
</dbReference>
<evidence type="ECO:0000313" key="3">
    <source>
        <dbReference type="Proteomes" id="UP000028547"/>
    </source>
</evidence>
<dbReference type="Proteomes" id="UP000028547">
    <property type="component" value="Unassembled WGS sequence"/>
</dbReference>
<feature type="signal peptide" evidence="1">
    <location>
        <begin position="1"/>
        <end position="21"/>
    </location>
</feature>
<comment type="caution">
    <text evidence="2">The sequence shown here is derived from an EMBL/GenBank/DDBJ whole genome shotgun (WGS) entry which is preliminary data.</text>
</comment>
<dbReference type="AlphaFoldDB" id="A0A084SKE1"/>
<keyword evidence="1" id="KW-0732">Signal</keyword>
<evidence type="ECO:0000313" key="2">
    <source>
        <dbReference type="EMBL" id="KFA88926.1"/>
    </source>
</evidence>
<name>A0A084SKE1_9BACT</name>